<organism evidence="2 3">
    <name type="scientific">Dactylosporangium siamense</name>
    <dbReference type="NCBI Taxonomy" id="685454"/>
    <lineage>
        <taxon>Bacteria</taxon>
        <taxon>Bacillati</taxon>
        <taxon>Actinomycetota</taxon>
        <taxon>Actinomycetes</taxon>
        <taxon>Micromonosporales</taxon>
        <taxon>Micromonosporaceae</taxon>
        <taxon>Dactylosporangium</taxon>
    </lineage>
</organism>
<dbReference type="GO" id="GO:0016301">
    <property type="term" value="F:kinase activity"/>
    <property type="evidence" value="ECO:0007669"/>
    <property type="project" value="UniProtKB-KW"/>
</dbReference>
<accession>A0A919PXH1</accession>
<comment type="caution">
    <text evidence="2">The sequence shown here is derived from an EMBL/GenBank/DDBJ whole genome shotgun (WGS) entry which is preliminary data.</text>
</comment>
<name>A0A919PXH1_9ACTN</name>
<feature type="domain" description="ATPase BadF/BadG/BcrA/BcrD type" evidence="1">
    <location>
        <begin position="5"/>
        <end position="286"/>
    </location>
</feature>
<dbReference type="RefSeq" id="WP_203853517.1">
    <property type="nucleotide sequence ID" value="NZ_BAAAVW010000034.1"/>
</dbReference>
<dbReference type="SUPFAM" id="SSF53067">
    <property type="entry name" value="Actin-like ATPase domain"/>
    <property type="match status" value="2"/>
</dbReference>
<keyword evidence="2" id="KW-0808">Transferase</keyword>
<dbReference type="PANTHER" id="PTHR43190:SF3">
    <property type="entry name" value="N-ACETYL-D-GLUCOSAMINE KINASE"/>
    <property type="match status" value="1"/>
</dbReference>
<dbReference type="InterPro" id="IPR043129">
    <property type="entry name" value="ATPase_NBD"/>
</dbReference>
<evidence type="ECO:0000259" key="1">
    <source>
        <dbReference type="Pfam" id="PF01869"/>
    </source>
</evidence>
<reference evidence="2" key="1">
    <citation type="submission" date="2021-01" db="EMBL/GenBank/DDBJ databases">
        <title>Whole genome shotgun sequence of Dactylosporangium siamense NBRC 106093.</title>
        <authorList>
            <person name="Komaki H."/>
            <person name="Tamura T."/>
        </authorList>
    </citation>
    <scope>NUCLEOTIDE SEQUENCE</scope>
    <source>
        <strain evidence="2">NBRC 106093</strain>
    </source>
</reference>
<protein>
    <submittedName>
        <fullName evidence="2">N-acetylglucosamine kinase</fullName>
    </submittedName>
</protein>
<sequence>MVLILGVDAGGTASKAVVVAPDGTVLGRGTAGPGNPSAVGSAAAVAIGKAVREALGPHDPGGVVAGVVGVAGVSILADPGVATAFTDQWTDIGLTCPVEVVADVVTAFAAGTTATSGRVLIAGTGAVAAFIDGPRIERVVDGLGWLLGDEGSGLWLGLQAVRHTARHWSSSGLAVRVALHAGAASADDLVHWAQRLPLGSFAALAPVVCEFAAAGDPAATTIVGAGVERLIATLDALDAPDAAVVLGGGLLSGDTPVRAGVLQALRARGGEIGTAHDPALGAARLALRGLSLQGRSSRTATST</sequence>
<dbReference type="InterPro" id="IPR052519">
    <property type="entry name" value="Euk-type_GlcNAc_Kinase"/>
</dbReference>
<gene>
    <name evidence="2" type="ORF">Dsi01nite_099550</name>
</gene>
<keyword evidence="3" id="KW-1185">Reference proteome</keyword>
<dbReference type="Pfam" id="PF01869">
    <property type="entry name" value="BcrAD_BadFG"/>
    <property type="match status" value="1"/>
</dbReference>
<evidence type="ECO:0000313" key="3">
    <source>
        <dbReference type="Proteomes" id="UP000660611"/>
    </source>
</evidence>
<dbReference type="Gene3D" id="3.30.420.40">
    <property type="match status" value="2"/>
</dbReference>
<dbReference type="InterPro" id="IPR002731">
    <property type="entry name" value="ATPase_BadF"/>
</dbReference>
<keyword evidence="2" id="KW-0418">Kinase</keyword>
<evidence type="ECO:0000313" key="2">
    <source>
        <dbReference type="EMBL" id="GIG51914.1"/>
    </source>
</evidence>
<proteinExistence type="predicted"/>
<dbReference type="Proteomes" id="UP000660611">
    <property type="component" value="Unassembled WGS sequence"/>
</dbReference>
<dbReference type="EMBL" id="BONQ01000166">
    <property type="protein sequence ID" value="GIG51914.1"/>
    <property type="molecule type" value="Genomic_DNA"/>
</dbReference>
<dbReference type="AlphaFoldDB" id="A0A919PXH1"/>
<dbReference type="PANTHER" id="PTHR43190">
    <property type="entry name" value="N-ACETYL-D-GLUCOSAMINE KINASE"/>
    <property type="match status" value="1"/>
</dbReference>